<keyword evidence="7" id="KW-0812">Transmembrane</keyword>
<accession>A0ABS9WXL0</accession>
<sequence>MTEQIVVTGMGCISAAGNSIPEFGKTIFSTQPTNNTMGEISLFKTDDHTNYIAAEVKDYISEQHFSKNELKLLDRFAQFALISAQEAITDAALDFTTVNPQRISVVHGSSIGGQQTIETAYAQLFEQGKTRTHPFTVPKLLPSAGASQISMKFGIKGPTFSTSSACSSSGHAIAMAALMLRSNLIDVAIVGGAEACITKGNFMAWDGLRVLSTDTCRPFSLDRSGLVIGEGAGTLILEREIHAREKRGKNIR</sequence>
<feature type="domain" description="Ketosynthase family 3 (KS3)" evidence="13">
    <location>
        <begin position="2"/>
        <end position="252"/>
    </location>
</feature>
<keyword evidence="5" id="KW-0997">Cell inner membrane</keyword>
<proteinExistence type="predicted"/>
<evidence type="ECO:0000256" key="9">
    <source>
        <dbReference type="ARBA" id="ARBA00023136"/>
    </source>
</evidence>
<dbReference type="PANTHER" id="PTHR11712:SF352">
    <property type="entry name" value="3-OXOACYL-[ACYL-CARRIER-PROTEIN] SYNTHASE"/>
    <property type="match status" value="1"/>
</dbReference>
<protein>
    <recommendedName>
        <fullName evidence="11">Nodulation protein E</fullName>
    </recommendedName>
    <alternativeName>
        <fullName evidence="12">Host-specificity of nodulation protein B</fullName>
    </alternativeName>
</protein>
<dbReference type="Gene3D" id="3.40.47.10">
    <property type="match status" value="1"/>
</dbReference>
<dbReference type="Pfam" id="PF00109">
    <property type="entry name" value="ketoacyl-synt"/>
    <property type="match status" value="1"/>
</dbReference>
<evidence type="ECO:0000313" key="14">
    <source>
        <dbReference type="EMBL" id="MCI2282727.1"/>
    </source>
</evidence>
<organism evidence="14 15">
    <name type="scientific">Colwellia maritima</name>
    <dbReference type="NCBI Taxonomy" id="2912588"/>
    <lineage>
        <taxon>Bacteria</taxon>
        <taxon>Pseudomonadati</taxon>
        <taxon>Pseudomonadota</taxon>
        <taxon>Gammaproteobacteria</taxon>
        <taxon>Alteromonadales</taxon>
        <taxon>Colwelliaceae</taxon>
        <taxon>Colwellia</taxon>
    </lineage>
</organism>
<evidence type="ECO:0000256" key="7">
    <source>
        <dbReference type="ARBA" id="ARBA00022692"/>
    </source>
</evidence>
<evidence type="ECO:0000313" key="15">
    <source>
        <dbReference type="Proteomes" id="UP001139646"/>
    </source>
</evidence>
<evidence type="ECO:0000256" key="8">
    <source>
        <dbReference type="ARBA" id="ARBA00022989"/>
    </source>
</evidence>
<evidence type="ECO:0000256" key="12">
    <source>
        <dbReference type="ARBA" id="ARBA00041756"/>
    </source>
</evidence>
<dbReference type="PROSITE" id="PS52004">
    <property type="entry name" value="KS3_2"/>
    <property type="match status" value="1"/>
</dbReference>
<keyword evidence="3" id="KW-0536">Nodulation</keyword>
<comment type="pathway">
    <text evidence="2">Lipid metabolism; fatty acid biosynthesis.</text>
</comment>
<dbReference type="PANTHER" id="PTHR11712">
    <property type="entry name" value="POLYKETIDE SYNTHASE-RELATED"/>
    <property type="match status" value="1"/>
</dbReference>
<comment type="function">
    <text evidence="10">Proposed to synthesize NOD factor fatty acyl chain. Involved in the synthesis of a highly unsaturated fatty acid moiety, which forms part of a lipo-oligosaccharide that is responsible for host specificity.</text>
</comment>
<dbReference type="SUPFAM" id="SSF53901">
    <property type="entry name" value="Thiolase-like"/>
    <property type="match status" value="1"/>
</dbReference>
<keyword evidence="8" id="KW-1133">Transmembrane helix</keyword>
<evidence type="ECO:0000256" key="5">
    <source>
        <dbReference type="ARBA" id="ARBA00022519"/>
    </source>
</evidence>
<gene>
    <name evidence="14" type="ORF">L3081_04025</name>
</gene>
<comment type="caution">
    <text evidence="14">The sequence shown here is derived from an EMBL/GenBank/DDBJ whole genome shotgun (WGS) entry which is preliminary data.</text>
</comment>
<reference evidence="14" key="1">
    <citation type="submission" date="2022-01" db="EMBL/GenBank/DDBJ databases">
        <title>Colwellia maritima, isolated from seawater.</title>
        <authorList>
            <person name="Kristyanto S."/>
            <person name="Jung J."/>
            <person name="Jeon C.O."/>
        </authorList>
    </citation>
    <scope>NUCLEOTIDE SEQUENCE</scope>
    <source>
        <strain evidence="14">MSW7</strain>
    </source>
</reference>
<name>A0ABS9WXL0_9GAMM</name>
<evidence type="ECO:0000256" key="11">
    <source>
        <dbReference type="ARBA" id="ARBA00039445"/>
    </source>
</evidence>
<evidence type="ECO:0000256" key="3">
    <source>
        <dbReference type="ARBA" id="ARBA00022458"/>
    </source>
</evidence>
<dbReference type="RefSeq" id="WP_242283667.1">
    <property type="nucleotide sequence ID" value="NZ_JAKKSL010000001.1"/>
</dbReference>
<keyword evidence="15" id="KW-1185">Reference proteome</keyword>
<dbReference type="InterPro" id="IPR000794">
    <property type="entry name" value="Beta-ketoacyl_synthase"/>
</dbReference>
<dbReference type="InterPro" id="IPR018201">
    <property type="entry name" value="Ketoacyl_synth_AS"/>
</dbReference>
<dbReference type="InterPro" id="IPR014030">
    <property type="entry name" value="Ketoacyl_synth_N"/>
</dbReference>
<evidence type="ECO:0000256" key="10">
    <source>
        <dbReference type="ARBA" id="ARBA00037576"/>
    </source>
</evidence>
<dbReference type="InterPro" id="IPR020841">
    <property type="entry name" value="PKS_Beta-ketoAc_synthase_dom"/>
</dbReference>
<dbReference type="InterPro" id="IPR016039">
    <property type="entry name" value="Thiolase-like"/>
</dbReference>
<evidence type="ECO:0000256" key="2">
    <source>
        <dbReference type="ARBA" id="ARBA00005194"/>
    </source>
</evidence>
<dbReference type="EMBL" id="JAKKSL010000001">
    <property type="protein sequence ID" value="MCI2282727.1"/>
    <property type="molecule type" value="Genomic_DNA"/>
</dbReference>
<evidence type="ECO:0000256" key="1">
    <source>
        <dbReference type="ARBA" id="ARBA00004533"/>
    </source>
</evidence>
<evidence type="ECO:0000256" key="6">
    <source>
        <dbReference type="ARBA" id="ARBA00022679"/>
    </source>
</evidence>
<dbReference type="PROSITE" id="PS00606">
    <property type="entry name" value="KS3_1"/>
    <property type="match status" value="1"/>
</dbReference>
<comment type="subcellular location">
    <subcellularLocation>
        <location evidence="1">Cell inner membrane</location>
    </subcellularLocation>
</comment>
<keyword evidence="6" id="KW-0808">Transferase</keyword>
<keyword evidence="4" id="KW-1003">Cell membrane</keyword>
<evidence type="ECO:0000259" key="13">
    <source>
        <dbReference type="PROSITE" id="PS52004"/>
    </source>
</evidence>
<keyword evidence="9" id="KW-0472">Membrane</keyword>
<evidence type="ECO:0000256" key="4">
    <source>
        <dbReference type="ARBA" id="ARBA00022475"/>
    </source>
</evidence>
<dbReference type="Proteomes" id="UP001139646">
    <property type="component" value="Unassembled WGS sequence"/>
</dbReference>